<dbReference type="GO" id="GO:0020037">
    <property type="term" value="F:heme binding"/>
    <property type="evidence" value="ECO:0007669"/>
    <property type="project" value="InterPro"/>
</dbReference>
<evidence type="ECO:0000313" key="7">
    <source>
        <dbReference type="EMBL" id="ACB76406.1"/>
    </source>
</evidence>
<proteinExistence type="predicted"/>
<evidence type="ECO:0000256" key="1">
    <source>
        <dbReference type="ARBA" id="ARBA00022617"/>
    </source>
</evidence>
<dbReference type="SUPFAM" id="SSF46626">
    <property type="entry name" value="Cytochrome c"/>
    <property type="match status" value="1"/>
</dbReference>
<gene>
    <name evidence="7" type="ordered locus">Oter_3126</name>
</gene>
<dbReference type="GO" id="GO:0009055">
    <property type="term" value="F:electron transfer activity"/>
    <property type="evidence" value="ECO:0007669"/>
    <property type="project" value="InterPro"/>
</dbReference>
<reference evidence="7 8" key="1">
    <citation type="journal article" date="2011" name="J. Bacteriol.">
        <title>Genome sequence of the verrucomicrobium Opitutus terrae PB90-1, an abundant inhabitant of rice paddy soil ecosystems.</title>
        <authorList>
            <person name="van Passel M.W."/>
            <person name="Kant R."/>
            <person name="Palva A."/>
            <person name="Copeland A."/>
            <person name="Lucas S."/>
            <person name="Lapidus A."/>
            <person name="Glavina del Rio T."/>
            <person name="Pitluck S."/>
            <person name="Goltsman E."/>
            <person name="Clum A."/>
            <person name="Sun H."/>
            <person name="Schmutz J."/>
            <person name="Larimer F.W."/>
            <person name="Land M.L."/>
            <person name="Hauser L."/>
            <person name="Kyrpides N."/>
            <person name="Mikhailova N."/>
            <person name="Richardson P.P."/>
            <person name="Janssen P.H."/>
            <person name="de Vos W.M."/>
            <person name="Smidt H."/>
        </authorList>
    </citation>
    <scope>NUCLEOTIDE SEQUENCE [LARGE SCALE GENOMIC DNA]</scope>
    <source>
        <strain evidence="8">DSM 11246 / JCM 15787 / PB90-1</strain>
    </source>
</reference>
<keyword evidence="1 4" id="KW-0349">Heme</keyword>
<keyword evidence="2 4" id="KW-0479">Metal-binding</keyword>
<keyword evidence="3 4" id="KW-0408">Iron</keyword>
<dbReference type="InterPro" id="IPR036909">
    <property type="entry name" value="Cyt_c-like_dom_sf"/>
</dbReference>
<evidence type="ECO:0000256" key="5">
    <source>
        <dbReference type="SAM" id="SignalP"/>
    </source>
</evidence>
<dbReference type="OrthoDB" id="9791344at2"/>
<sequence>MTPTRTLLVLLAAFVAPSLFAADAAAIWKKQCAECHGKDGRGDTKIGRKRYISDLTNPELQAKFSDEQAAHSIKFGLKDAKGNVIMEPARRVSDQEVEALVAYVRTLKK</sequence>
<feature type="signal peptide" evidence="5">
    <location>
        <begin position="1"/>
        <end position="21"/>
    </location>
</feature>
<dbReference type="STRING" id="452637.Oter_3126"/>
<feature type="domain" description="Cytochrome c" evidence="6">
    <location>
        <begin position="19"/>
        <end position="108"/>
    </location>
</feature>
<name>B1ZZK3_OPITP</name>
<dbReference type="PROSITE" id="PS51007">
    <property type="entry name" value="CYTC"/>
    <property type="match status" value="1"/>
</dbReference>
<evidence type="ECO:0000256" key="2">
    <source>
        <dbReference type="ARBA" id="ARBA00022723"/>
    </source>
</evidence>
<dbReference type="Pfam" id="PF00034">
    <property type="entry name" value="Cytochrom_C"/>
    <property type="match status" value="1"/>
</dbReference>
<evidence type="ECO:0000256" key="3">
    <source>
        <dbReference type="ARBA" id="ARBA00023004"/>
    </source>
</evidence>
<protein>
    <submittedName>
        <fullName evidence="7">Cytochrome c class I</fullName>
    </submittedName>
</protein>
<dbReference type="KEGG" id="ote:Oter_3126"/>
<dbReference type="Gene3D" id="1.10.760.10">
    <property type="entry name" value="Cytochrome c-like domain"/>
    <property type="match status" value="1"/>
</dbReference>
<evidence type="ECO:0000256" key="4">
    <source>
        <dbReference type="PROSITE-ProRule" id="PRU00433"/>
    </source>
</evidence>
<evidence type="ECO:0000259" key="6">
    <source>
        <dbReference type="PROSITE" id="PS51007"/>
    </source>
</evidence>
<dbReference type="GO" id="GO:0046872">
    <property type="term" value="F:metal ion binding"/>
    <property type="evidence" value="ECO:0007669"/>
    <property type="project" value="UniProtKB-KW"/>
</dbReference>
<dbReference type="HOGENOM" id="CLU_101159_6_3_0"/>
<keyword evidence="5" id="KW-0732">Signal</keyword>
<dbReference type="EMBL" id="CP001032">
    <property type="protein sequence ID" value="ACB76406.1"/>
    <property type="molecule type" value="Genomic_DNA"/>
</dbReference>
<dbReference type="InterPro" id="IPR009056">
    <property type="entry name" value="Cyt_c-like_dom"/>
</dbReference>
<keyword evidence="8" id="KW-1185">Reference proteome</keyword>
<evidence type="ECO:0000313" key="8">
    <source>
        <dbReference type="Proteomes" id="UP000007013"/>
    </source>
</evidence>
<feature type="chain" id="PRO_5002774759" evidence="5">
    <location>
        <begin position="22"/>
        <end position="109"/>
    </location>
</feature>
<accession>B1ZZK3</accession>
<dbReference type="AlphaFoldDB" id="B1ZZK3"/>
<dbReference type="eggNOG" id="COG2010">
    <property type="taxonomic scope" value="Bacteria"/>
</dbReference>
<organism evidence="7 8">
    <name type="scientific">Opitutus terrae (strain DSM 11246 / JCM 15787 / PB90-1)</name>
    <dbReference type="NCBI Taxonomy" id="452637"/>
    <lineage>
        <taxon>Bacteria</taxon>
        <taxon>Pseudomonadati</taxon>
        <taxon>Verrucomicrobiota</taxon>
        <taxon>Opitutia</taxon>
        <taxon>Opitutales</taxon>
        <taxon>Opitutaceae</taxon>
        <taxon>Opitutus</taxon>
    </lineage>
</organism>
<dbReference type="Proteomes" id="UP000007013">
    <property type="component" value="Chromosome"/>
</dbReference>